<keyword evidence="2" id="KW-1185">Reference proteome</keyword>
<reference evidence="1" key="1">
    <citation type="submission" date="2021-06" db="EMBL/GenBank/DDBJ databases">
        <authorList>
            <person name="Kallberg Y."/>
            <person name="Tangrot J."/>
            <person name="Rosling A."/>
        </authorList>
    </citation>
    <scope>NUCLEOTIDE SEQUENCE</scope>
    <source>
        <strain evidence="1">MA461A</strain>
    </source>
</reference>
<name>A0ACA9NAU3_9GLOM</name>
<organism evidence="1 2">
    <name type="scientific">Racocetra persica</name>
    <dbReference type="NCBI Taxonomy" id="160502"/>
    <lineage>
        <taxon>Eukaryota</taxon>
        <taxon>Fungi</taxon>
        <taxon>Fungi incertae sedis</taxon>
        <taxon>Mucoromycota</taxon>
        <taxon>Glomeromycotina</taxon>
        <taxon>Glomeromycetes</taxon>
        <taxon>Diversisporales</taxon>
        <taxon>Gigasporaceae</taxon>
        <taxon>Racocetra</taxon>
    </lineage>
</organism>
<dbReference type="Proteomes" id="UP000789920">
    <property type="component" value="Unassembled WGS sequence"/>
</dbReference>
<protein>
    <submittedName>
        <fullName evidence="1">13289_t:CDS:1</fullName>
    </submittedName>
</protein>
<dbReference type="EMBL" id="CAJVQC010012492">
    <property type="protein sequence ID" value="CAG8638870.1"/>
    <property type="molecule type" value="Genomic_DNA"/>
</dbReference>
<accession>A0ACA9NAU3</accession>
<proteinExistence type="predicted"/>
<evidence type="ECO:0000313" key="2">
    <source>
        <dbReference type="Proteomes" id="UP000789920"/>
    </source>
</evidence>
<comment type="caution">
    <text evidence="1">The sequence shown here is derived from an EMBL/GenBank/DDBJ whole genome shotgun (WGS) entry which is preliminary data.</text>
</comment>
<sequence length="354" mass="39648">RIPLSKGVQSSHIIYMQIRMKYFTSVILLLIAASIGVTVDAIAINASTNANVGISYDQAIRHDYLRKLVFNRSDGLLLFSYHAITHPAQPNYIATICGDTRDITYGVRNIGGPSIVDLLEKNKSLGKLIWKTIDINLVSDFLFILPYHFIAGDCYTEDEYIPPGKTSSIYDRKYNPFISMSDINTDPVLCPKIVPGSQLDTDIMGINGRTTGLNYAMTWFEDWFENKLNKTAFTKNTLFLITFDEDDRSGDNHVFAGLYGSPVKPPTSHEDIPTYNHYSFMATVEENWSLGDLGRNDTTTSPFTDYLHDKQILNVENKPDVNVGNNSVKVENKPDVNVGNNSLNVTENEDATYG</sequence>
<gene>
    <name evidence="1" type="ORF">RPERSI_LOCUS7396</name>
</gene>
<feature type="non-terminal residue" evidence="1">
    <location>
        <position position="1"/>
    </location>
</feature>
<evidence type="ECO:0000313" key="1">
    <source>
        <dbReference type="EMBL" id="CAG8638870.1"/>
    </source>
</evidence>